<evidence type="ECO:0000313" key="4">
    <source>
        <dbReference type="EMBL" id="KAG4419179.1"/>
    </source>
</evidence>
<dbReference type="Pfam" id="PF14612">
    <property type="entry name" value="Ino80_Iec3"/>
    <property type="match status" value="1"/>
</dbReference>
<dbReference type="OrthoDB" id="4095124at2759"/>
<accession>A0A8H7TCR1</accession>
<evidence type="ECO:0000313" key="5">
    <source>
        <dbReference type="Proteomes" id="UP000664132"/>
    </source>
</evidence>
<protein>
    <submittedName>
        <fullName evidence="4">Uncharacterized protein</fullName>
    </submittedName>
</protein>
<dbReference type="GO" id="GO:0031011">
    <property type="term" value="C:Ino80 complex"/>
    <property type="evidence" value="ECO:0007669"/>
    <property type="project" value="InterPro"/>
</dbReference>
<comment type="caution">
    <text evidence="4">The sequence shown here is derived from an EMBL/GenBank/DDBJ whole genome shotgun (WGS) entry which is preliminary data.</text>
</comment>
<sequence>MNANDDEAMVVDQDTAMGNDGAATEQNPADSKPTYKSFKKKYRKMRIKFDEAMRQSNDLYLEEQRAMKTSKRLTQEIDQIMDLLLDVNNSAQIPVDKRIDLTPEEGILSDIPPLITEEELASAAELQTPEGIALYNEIQALVKERDATLNNASKPPKSLATLMKTVPHMKLGHPGIPEESLALLNPIEGQSAPLGYLTADQLDDYIYDIDAQLGTVPTLPPPSPAASHQDLAFGNYHSPYNWLRRNQPHIFLQDGEGSEKSNGKPGALRGAGKRASIPAPSKPDSLEIVEEDGQGYDFALGGGTTSKGKRKRDDDDNSGGYHPSKAIKATEDGVRKKRPYNRKPKPVDGEAPTPPAKKGKGRAKPKAPTPDPNAHPFGPI</sequence>
<proteinExistence type="predicted"/>
<gene>
    <name evidence="4" type="ORF">IFR04_007680</name>
</gene>
<name>A0A8H7TCR1_9HELO</name>
<reference evidence="4" key="1">
    <citation type="submission" date="2021-02" db="EMBL/GenBank/DDBJ databases">
        <title>Genome sequence Cadophora malorum strain M34.</title>
        <authorList>
            <person name="Stefanovic E."/>
            <person name="Vu D."/>
            <person name="Scully C."/>
            <person name="Dijksterhuis J."/>
            <person name="Roader J."/>
            <person name="Houbraken J."/>
        </authorList>
    </citation>
    <scope>NUCLEOTIDE SEQUENCE</scope>
    <source>
        <strain evidence="4">M34</strain>
    </source>
</reference>
<dbReference type="Proteomes" id="UP000664132">
    <property type="component" value="Unassembled WGS sequence"/>
</dbReference>
<feature type="domain" description="INO80 complex subunit 3 N-terminal" evidence="2">
    <location>
        <begin position="36"/>
        <end position="103"/>
    </location>
</feature>
<feature type="region of interest" description="Disordered" evidence="1">
    <location>
        <begin position="1"/>
        <end position="35"/>
    </location>
</feature>
<dbReference type="Pfam" id="PF24244">
    <property type="entry name" value="Iec3-like_M"/>
    <property type="match status" value="1"/>
</dbReference>
<dbReference type="AlphaFoldDB" id="A0A8H7TCR1"/>
<dbReference type="EMBL" id="JAFJYH010000111">
    <property type="protein sequence ID" value="KAG4419179.1"/>
    <property type="molecule type" value="Genomic_DNA"/>
</dbReference>
<keyword evidence="5" id="KW-1185">Reference proteome</keyword>
<feature type="region of interest" description="Disordered" evidence="1">
    <location>
        <begin position="253"/>
        <end position="380"/>
    </location>
</feature>
<feature type="compositionally biased region" description="Pro residues" evidence="1">
    <location>
        <begin position="367"/>
        <end position="380"/>
    </location>
</feature>
<dbReference type="InterPro" id="IPR055449">
    <property type="entry name" value="Iec3-like_M"/>
</dbReference>
<feature type="compositionally biased region" description="Basic residues" evidence="1">
    <location>
        <begin position="335"/>
        <end position="344"/>
    </location>
</feature>
<feature type="domain" description="INO80 complex subunit 3-like middle region" evidence="3">
    <location>
        <begin position="157"/>
        <end position="256"/>
    </location>
</feature>
<dbReference type="InterPro" id="IPR032742">
    <property type="entry name" value="Iec3_N"/>
</dbReference>
<organism evidence="4 5">
    <name type="scientific">Cadophora malorum</name>
    <dbReference type="NCBI Taxonomy" id="108018"/>
    <lineage>
        <taxon>Eukaryota</taxon>
        <taxon>Fungi</taxon>
        <taxon>Dikarya</taxon>
        <taxon>Ascomycota</taxon>
        <taxon>Pezizomycotina</taxon>
        <taxon>Leotiomycetes</taxon>
        <taxon>Helotiales</taxon>
        <taxon>Ploettnerulaceae</taxon>
        <taxon>Cadophora</taxon>
    </lineage>
</organism>
<evidence type="ECO:0000259" key="3">
    <source>
        <dbReference type="Pfam" id="PF24244"/>
    </source>
</evidence>
<dbReference type="GO" id="GO:0006338">
    <property type="term" value="P:chromatin remodeling"/>
    <property type="evidence" value="ECO:0007669"/>
    <property type="project" value="InterPro"/>
</dbReference>
<evidence type="ECO:0000259" key="2">
    <source>
        <dbReference type="Pfam" id="PF14612"/>
    </source>
</evidence>
<evidence type="ECO:0000256" key="1">
    <source>
        <dbReference type="SAM" id="MobiDB-lite"/>
    </source>
</evidence>